<feature type="region of interest" description="Disordered" evidence="1">
    <location>
        <begin position="72"/>
        <end position="120"/>
    </location>
</feature>
<dbReference type="Proteomes" id="UP000494206">
    <property type="component" value="Unassembled WGS sequence"/>
</dbReference>
<evidence type="ECO:0000256" key="1">
    <source>
        <dbReference type="SAM" id="MobiDB-lite"/>
    </source>
</evidence>
<protein>
    <submittedName>
        <fullName evidence="2">Uncharacterized protein</fullName>
    </submittedName>
</protein>
<comment type="caution">
    <text evidence="2">The sequence shown here is derived from an EMBL/GenBank/DDBJ whole genome shotgun (WGS) entry which is preliminary data.</text>
</comment>
<name>A0A8S1F5A3_9PELO</name>
<accession>A0A8S1F5A3</accession>
<organism evidence="2 3">
    <name type="scientific">Caenorhabditis bovis</name>
    <dbReference type="NCBI Taxonomy" id="2654633"/>
    <lineage>
        <taxon>Eukaryota</taxon>
        <taxon>Metazoa</taxon>
        <taxon>Ecdysozoa</taxon>
        <taxon>Nematoda</taxon>
        <taxon>Chromadorea</taxon>
        <taxon>Rhabditida</taxon>
        <taxon>Rhabditina</taxon>
        <taxon>Rhabditomorpha</taxon>
        <taxon>Rhabditoidea</taxon>
        <taxon>Rhabditidae</taxon>
        <taxon>Peloderinae</taxon>
        <taxon>Caenorhabditis</taxon>
    </lineage>
</organism>
<sequence>MKFFTSLLGTDRDRMTRKRRSLEVSLHRIEEKEFLLEMELEETRRAKVKIAEELRSIVPVRLVSTISVSSADYSFGTNSTSEERYGSYPVGSSTPKKEKPGRSQEEPSNQQKPSEKYETKIETIRKEEEERVKWLKKQQEREKRLVKPLEKY</sequence>
<gene>
    <name evidence="2" type="ORF">CBOVIS_LOCUS12433</name>
</gene>
<evidence type="ECO:0000313" key="2">
    <source>
        <dbReference type="EMBL" id="CAB3410990.1"/>
    </source>
</evidence>
<dbReference type="EMBL" id="CADEPM010000012">
    <property type="protein sequence ID" value="CAB3410990.1"/>
    <property type="molecule type" value="Genomic_DNA"/>
</dbReference>
<evidence type="ECO:0000313" key="3">
    <source>
        <dbReference type="Proteomes" id="UP000494206"/>
    </source>
</evidence>
<keyword evidence="3" id="KW-1185">Reference proteome</keyword>
<proteinExistence type="predicted"/>
<dbReference type="AlphaFoldDB" id="A0A8S1F5A3"/>
<reference evidence="2 3" key="1">
    <citation type="submission" date="2020-04" db="EMBL/GenBank/DDBJ databases">
        <authorList>
            <person name="Laetsch R D."/>
            <person name="Stevens L."/>
            <person name="Kumar S."/>
            <person name="Blaxter L. M."/>
        </authorList>
    </citation>
    <scope>NUCLEOTIDE SEQUENCE [LARGE SCALE GENOMIC DNA]</scope>
</reference>
<dbReference type="OrthoDB" id="5853668at2759"/>
<feature type="compositionally biased region" description="Basic and acidic residues" evidence="1">
    <location>
        <begin position="95"/>
        <end position="105"/>
    </location>
</feature>